<gene>
    <name evidence="2" type="ORF">BCR33DRAFT_328684</name>
</gene>
<keyword evidence="3" id="KW-1185">Reference proteome</keyword>
<evidence type="ECO:0000313" key="3">
    <source>
        <dbReference type="Proteomes" id="UP000193642"/>
    </source>
</evidence>
<evidence type="ECO:0000313" key="2">
    <source>
        <dbReference type="EMBL" id="ORY41938.1"/>
    </source>
</evidence>
<dbReference type="AlphaFoldDB" id="A0A1Y2C4I3"/>
<organism evidence="2 3">
    <name type="scientific">Rhizoclosmatium globosum</name>
    <dbReference type="NCBI Taxonomy" id="329046"/>
    <lineage>
        <taxon>Eukaryota</taxon>
        <taxon>Fungi</taxon>
        <taxon>Fungi incertae sedis</taxon>
        <taxon>Chytridiomycota</taxon>
        <taxon>Chytridiomycota incertae sedis</taxon>
        <taxon>Chytridiomycetes</taxon>
        <taxon>Chytridiales</taxon>
        <taxon>Chytriomycetaceae</taxon>
        <taxon>Rhizoclosmatium</taxon>
    </lineage>
</organism>
<dbReference type="Proteomes" id="UP000193642">
    <property type="component" value="Unassembled WGS sequence"/>
</dbReference>
<sequence length="216" mass="24610">MYSWIRSQGIIELIMPKYYSQIKIFVTLAPYFLFIQIISSTINQAFITVNDEQILKYIWLAHFICAVVAGITFLAADTLFISIFITYLRQARSEIQLIDEKFMIIAKYGIWAISLEYCAFFLLLLGMLVSNWTLANSLEISGTFCMNCVGMILVYIKMRIEKIPVASIRTFSGAEIASKDETSSETHTKVSFLVPSLNINYATSRRIIAKTEQSSK</sequence>
<feature type="transmembrane region" description="Helical" evidence="1">
    <location>
        <begin position="24"/>
        <end position="47"/>
    </location>
</feature>
<dbReference type="OrthoDB" id="2100544at2759"/>
<dbReference type="EMBL" id="MCGO01000030">
    <property type="protein sequence ID" value="ORY41938.1"/>
    <property type="molecule type" value="Genomic_DNA"/>
</dbReference>
<comment type="caution">
    <text evidence="2">The sequence shown here is derived from an EMBL/GenBank/DDBJ whole genome shotgun (WGS) entry which is preliminary data.</text>
</comment>
<feature type="transmembrane region" description="Helical" evidence="1">
    <location>
        <begin position="59"/>
        <end position="88"/>
    </location>
</feature>
<keyword evidence="1" id="KW-0812">Transmembrane</keyword>
<accession>A0A1Y2C4I3</accession>
<name>A0A1Y2C4I3_9FUNG</name>
<evidence type="ECO:0000256" key="1">
    <source>
        <dbReference type="SAM" id="Phobius"/>
    </source>
</evidence>
<protein>
    <submittedName>
        <fullName evidence="2">Uncharacterized protein</fullName>
    </submittedName>
</protein>
<proteinExistence type="predicted"/>
<keyword evidence="1" id="KW-1133">Transmembrane helix</keyword>
<feature type="transmembrane region" description="Helical" evidence="1">
    <location>
        <begin position="108"/>
        <end position="128"/>
    </location>
</feature>
<reference evidence="2 3" key="1">
    <citation type="submission" date="2016-07" db="EMBL/GenBank/DDBJ databases">
        <title>Pervasive Adenine N6-methylation of Active Genes in Fungi.</title>
        <authorList>
            <consortium name="DOE Joint Genome Institute"/>
            <person name="Mondo S.J."/>
            <person name="Dannebaum R.O."/>
            <person name="Kuo R.C."/>
            <person name="Labutti K."/>
            <person name="Haridas S."/>
            <person name="Kuo A."/>
            <person name="Salamov A."/>
            <person name="Ahrendt S.R."/>
            <person name="Lipzen A."/>
            <person name="Sullivan W."/>
            <person name="Andreopoulos W.B."/>
            <person name="Clum A."/>
            <person name="Lindquist E."/>
            <person name="Daum C."/>
            <person name="Ramamoorthy G.K."/>
            <person name="Gryganskyi A."/>
            <person name="Culley D."/>
            <person name="Magnuson J.K."/>
            <person name="James T.Y."/>
            <person name="O'Malley M.A."/>
            <person name="Stajich J.E."/>
            <person name="Spatafora J.W."/>
            <person name="Visel A."/>
            <person name="Grigoriev I.V."/>
        </authorList>
    </citation>
    <scope>NUCLEOTIDE SEQUENCE [LARGE SCALE GENOMIC DNA]</scope>
    <source>
        <strain evidence="2 3">JEL800</strain>
    </source>
</reference>
<keyword evidence="1" id="KW-0472">Membrane</keyword>
<feature type="transmembrane region" description="Helical" evidence="1">
    <location>
        <begin position="134"/>
        <end position="156"/>
    </location>
</feature>